<feature type="region of interest" description="Disordered" evidence="1">
    <location>
        <begin position="404"/>
        <end position="424"/>
    </location>
</feature>
<evidence type="ECO:0000256" key="2">
    <source>
        <dbReference type="SAM" id="Phobius"/>
    </source>
</evidence>
<feature type="transmembrane region" description="Helical" evidence="2">
    <location>
        <begin position="12"/>
        <end position="30"/>
    </location>
</feature>
<evidence type="ECO:0000313" key="3">
    <source>
        <dbReference type="EMBL" id="KAF7629171.1"/>
    </source>
</evidence>
<evidence type="ECO:0000313" key="4">
    <source>
        <dbReference type="Proteomes" id="UP000605970"/>
    </source>
</evidence>
<dbReference type="AlphaFoldDB" id="A0A8S9ZD78"/>
<feature type="region of interest" description="Disordered" evidence="1">
    <location>
        <begin position="344"/>
        <end position="385"/>
    </location>
</feature>
<protein>
    <submittedName>
        <fullName evidence="3">Uncharacterized protein</fullName>
    </submittedName>
</protein>
<dbReference type="EMBL" id="JABEBT010000148">
    <property type="protein sequence ID" value="KAF7629171.1"/>
    <property type="molecule type" value="Genomic_DNA"/>
</dbReference>
<feature type="compositionally biased region" description="Polar residues" evidence="1">
    <location>
        <begin position="477"/>
        <end position="489"/>
    </location>
</feature>
<feature type="transmembrane region" description="Helical" evidence="2">
    <location>
        <begin position="308"/>
        <end position="335"/>
    </location>
</feature>
<gene>
    <name evidence="3" type="ORF">Mgra_00009322</name>
</gene>
<name>A0A8S9ZD78_9BILA</name>
<proteinExistence type="predicted"/>
<comment type="caution">
    <text evidence="3">The sequence shown here is derived from an EMBL/GenBank/DDBJ whole genome shotgun (WGS) entry which is preliminary data.</text>
</comment>
<keyword evidence="2" id="KW-1133">Transmembrane helix</keyword>
<feature type="compositionally biased region" description="Polar residues" evidence="1">
    <location>
        <begin position="497"/>
        <end position="506"/>
    </location>
</feature>
<keyword evidence="2" id="KW-0812">Transmembrane</keyword>
<dbReference type="Proteomes" id="UP000605970">
    <property type="component" value="Unassembled WGS sequence"/>
</dbReference>
<evidence type="ECO:0000256" key="1">
    <source>
        <dbReference type="SAM" id="MobiDB-lite"/>
    </source>
</evidence>
<feature type="region of interest" description="Disordered" evidence="1">
    <location>
        <begin position="468"/>
        <end position="506"/>
    </location>
</feature>
<organism evidence="3 4">
    <name type="scientific">Meloidogyne graminicola</name>
    <dbReference type="NCBI Taxonomy" id="189291"/>
    <lineage>
        <taxon>Eukaryota</taxon>
        <taxon>Metazoa</taxon>
        <taxon>Ecdysozoa</taxon>
        <taxon>Nematoda</taxon>
        <taxon>Chromadorea</taxon>
        <taxon>Rhabditida</taxon>
        <taxon>Tylenchina</taxon>
        <taxon>Tylenchomorpha</taxon>
        <taxon>Tylenchoidea</taxon>
        <taxon>Meloidogynidae</taxon>
        <taxon>Meloidogyninae</taxon>
        <taxon>Meloidogyne</taxon>
    </lineage>
</organism>
<accession>A0A8S9ZD78</accession>
<sequence length="506" mass="55375">MLRKLSSYSNVRLFFIFLLSPLLILSFDYFDQTGKLESQQQKEISSTFLKSNEFGRVNKLIEEGNNSFKQFPANLRSLNDIENVNVEIQLRGYSNQGFNLPQRRLCTCPKGEIGEHCIQASPQRTGYNCLTSLAVFVLSASSSLKYFQTLYNPLNPAGQLNAEQFSLQKFLLDSQPTAIAVLVYNLGPQIDTDGSLYETNTVTLVDSFILPLISPSGFSDFSSRGQQSVSLIGQILGTQLTFTYSISCAGGTSKDGRRLVGPGCDLNCNTTSQSTVTNCQNCPFGVKDGVYCADEQGGVLYGEVVSTFYYNAFILLCCLSGILFLLLLLTCLLYLGRNFKKEDNQNKTTGYRRPSKRSDDSALLGSTTFNPPRIHRIGPDSVPLNVSNPFPPQEDTKNIKIPSYNKNEVNRGPSPFPRSNASTTSIPSEIIGAGSGQLRFPAILQQSGGVGVQQNGKIRKTLSPPRFQPLPHLGPQQPENDVMNNSFVSSGGCRTPKGTSSVSADV</sequence>
<reference evidence="3" key="1">
    <citation type="journal article" date="2020" name="Ecol. Evol.">
        <title>Genome structure and content of the rice root-knot nematode (Meloidogyne graminicola).</title>
        <authorList>
            <person name="Phan N.T."/>
            <person name="Danchin E.G.J."/>
            <person name="Klopp C."/>
            <person name="Perfus-Barbeoch L."/>
            <person name="Kozlowski D.K."/>
            <person name="Koutsovoulos G.D."/>
            <person name="Lopez-Roques C."/>
            <person name="Bouchez O."/>
            <person name="Zahm M."/>
            <person name="Besnard G."/>
            <person name="Bellafiore S."/>
        </authorList>
    </citation>
    <scope>NUCLEOTIDE SEQUENCE</scope>
    <source>
        <strain evidence="3">VN-18</strain>
    </source>
</reference>
<keyword evidence="4" id="KW-1185">Reference proteome</keyword>
<keyword evidence="2" id="KW-0472">Membrane</keyword>
<dbReference type="OrthoDB" id="5855624at2759"/>